<keyword evidence="4 7" id="KW-0732">Signal</keyword>
<dbReference type="SMART" id="SM00812">
    <property type="entry name" value="Alpha_L_fucos"/>
    <property type="match status" value="1"/>
</dbReference>
<keyword evidence="10" id="KW-1185">Reference proteome</keyword>
<name>A0ABP9FFK3_9SPHI</name>
<evidence type="ECO:0000259" key="8">
    <source>
        <dbReference type="Pfam" id="PF01120"/>
    </source>
</evidence>
<reference evidence="10" key="1">
    <citation type="journal article" date="2019" name="Int. J. Syst. Evol. Microbiol.">
        <title>The Global Catalogue of Microorganisms (GCM) 10K type strain sequencing project: providing services to taxonomists for standard genome sequencing and annotation.</title>
        <authorList>
            <consortium name="The Broad Institute Genomics Platform"/>
            <consortium name="The Broad Institute Genome Sequencing Center for Infectious Disease"/>
            <person name="Wu L."/>
            <person name="Ma J."/>
        </authorList>
    </citation>
    <scope>NUCLEOTIDE SEQUENCE [LARGE SCALE GENOMIC DNA]</scope>
    <source>
        <strain evidence="10">JCM 18283</strain>
    </source>
</reference>
<feature type="signal peptide" evidence="7">
    <location>
        <begin position="1"/>
        <end position="21"/>
    </location>
</feature>
<proteinExistence type="inferred from homology"/>
<dbReference type="EMBL" id="BAABJI010000001">
    <property type="protein sequence ID" value="GAA4901748.1"/>
    <property type="molecule type" value="Genomic_DNA"/>
</dbReference>
<dbReference type="PIRSF" id="PIRSF001092">
    <property type="entry name" value="Alpha-L-fucosidase"/>
    <property type="match status" value="1"/>
</dbReference>
<keyword evidence="5" id="KW-0378">Hydrolase</keyword>
<dbReference type="Pfam" id="PF01120">
    <property type="entry name" value="Alpha_L_fucos"/>
    <property type="match status" value="1"/>
</dbReference>
<dbReference type="PANTHER" id="PTHR10030:SF37">
    <property type="entry name" value="ALPHA-L-FUCOSIDASE-RELATED"/>
    <property type="match status" value="1"/>
</dbReference>
<evidence type="ECO:0000256" key="1">
    <source>
        <dbReference type="ARBA" id="ARBA00004071"/>
    </source>
</evidence>
<comment type="caution">
    <text evidence="9">The sequence shown here is derived from an EMBL/GenBank/DDBJ whole genome shotgun (WGS) entry which is preliminary data.</text>
</comment>
<feature type="chain" id="PRO_5047007752" description="alpha-L-fucosidase" evidence="7">
    <location>
        <begin position="22"/>
        <end position="433"/>
    </location>
</feature>
<evidence type="ECO:0000313" key="9">
    <source>
        <dbReference type="EMBL" id="GAA4901748.1"/>
    </source>
</evidence>
<dbReference type="EC" id="3.2.1.51" evidence="3"/>
<evidence type="ECO:0000256" key="6">
    <source>
        <dbReference type="ARBA" id="ARBA00023295"/>
    </source>
</evidence>
<protein>
    <recommendedName>
        <fullName evidence="3">alpha-L-fucosidase</fullName>
        <ecNumber evidence="3">3.2.1.51</ecNumber>
    </recommendedName>
</protein>
<evidence type="ECO:0000256" key="3">
    <source>
        <dbReference type="ARBA" id="ARBA00012662"/>
    </source>
</evidence>
<accession>A0ABP9FFK3</accession>
<dbReference type="InterPro" id="IPR057739">
    <property type="entry name" value="Glyco_hydro_29_N"/>
</dbReference>
<comment type="similarity">
    <text evidence="2">Belongs to the glycosyl hydrolase 29 family.</text>
</comment>
<dbReference type="RefSeq" id="WP_345328708.1">
    <property type="nucleotide sequence ID" value="NZ_BAABJI010000001.1"/>
</dbReference>
<dbReference type="PANTHER" id="PTHR10030">
    <property type="entry name" value="ALPHA-L-FUCOSIDASE"/>
    <property type="match status" value="1"/>
</dbReference>
<dbReference type="InterPro" id="IPR016286">
    <property type="entry name" value="FUC_metazoa-typ"/>
</dbReference>
<evidence type="ECO:0000256" key="2">
    <source>
        <dbReference type="ARBA" id="ARBA00007951"/>
    </source>
</evidence>
<evidence type="ECO:0000313" key="10">
    <source>
        <dbReference type="Proteomes" id="UP001501436"/>
    </source>
</evidence>
<dbReference type="PRINTS" id="PR00741">
    <property type="entry name" value="GLHYDRLASE29"/>
</dbReference>
<keyword evidence="6" id="KW-0326">Glycosidase</keyword>
<feature type="domain" description="Glycoside hydrolase family 29 N-terminal" evidence="8">
    <location>
        <begin position="15"/>
        <end position="344"/>
    </location>
</feature>
<evidence type="ECO:0000256" key="7">
    <source>
        <dbReference type="SAM" id="SignalP"/>
    </source>
</evidence>
<dbReference type="InterPro" id="IPR017853">
    <property type="entry name" value="GH"/>
</dbReference>
<evidence type="ECO:0000256" key="4">
    <source>
        <dbReference type="ARBA" id="ARBA00022729"/>
    </source>
</evidence>
<dbReference type="SUPFAM" id="SSF51445">
    <property type="entry name" value="(Trans)glycosidases"/>
    <property type="match status" value="1"/>
</dbReference>
<comment type="function">
    <text evidence="1">Alpha-L-fucosidase is responsible for hydrolyzing the alpha-1,6-linked fucose joined to the reducing-end N-acetylglucosamine of the carbohydrate moieties of glycoproteins.</text>
</comment>
<gene>
    <name evidence="9" type="ORF">GCM10023313_00260</name>
</gene>
<organism evidence="9 10">
    <name type="scientific">Mucilaginibacter defluvii</name>
    <dbReference type="NCBI Taxonomy" id="1196019"/>
    <lineage>
        <taxon>Bacteria</taxon>
        <taxon>Pseudomonadati</taxon>
        <taxon>Bacteroidota</taxon>
        <taxon>Sphingobacteriia</taxon>
        <taxon>Sphingobacteriales</taxon>
        <taxon>Sphingobacteriaceae</taxon>
        <taxon>Mucilaginibacter</taxon>
    </lineage>
</organism>
<dbReference type="Gene3D" id="3.20.20.80">
    <property type="entry name" value="Glycosidases"/>
    <property type="match status" value="1"/>
</dbReference>
<sequence>MRKLLRFLLILFLCLSAAASAQQGYKPSESNLKAREHFKDMKFGMFIHWGIYSTLGDGEWVMDIKKIPYNDYKRLADFFNPQAFNAKEWVDLAKRAGMKYITVTSRHHDGFSMFDTKQSDYNIVKATPYKKDPMKELAEECQKQGIELRFYYSLLDWGRADYAFKSPIVNGAPEKGDWNSYINFMKAQLTELITNYPGVKGIWFDGHWDRKNANWHYDEIYGLIHKLGPDIMIGNNHHLAPIPGEDFQAFEKDLPGNNKTGFSGDAKIGELPLETCETMNGSWGFNINDRNYKSVKELVHYLVNAAGLDANFLLNVGPMPNGKIQPEFVDTLGKIGAWIDKNGETIYGTRGTVVKAQTWGTLTAKAKTVYAHLLNPVKEGNQILIPGFKVKPKSVTAFNGGAKLKYKKDKTGLIVHLDQLPADEIDRIIKITY</sequence>
<evidence type="ECO:0000256" key="5">
    <source>
        <dbReference type="ARBA" id="ARBA00022801"/>
    </source>
</evidence>
<dbReference type="InterPro" id="IPR000933">
    <property type="entry name" value="Glyco_hydro_29"/>
</dbReference>
<dbReference type="Proteomes" id="UP001501436">
    <property type="component" value="Unassembled WGS sequence"/>
</dbReference>